<organism evidence="1 2">
    <name type="scientific">Streptomyces javensis</name>
    <dbReference type="NCBI Taxonomy" id="114698"/>
    <lineage>
        <taxon>Bacteria</taxon>
        <taxon>Bacillati</taxon>
        <taxon>Actinomycetota</taxon>
        <taxon>Actinomycetes</taxon>
        <taxon>Kitasatosporales</taxon>
        <taxon>Streptomycetaceae</taxon>
        <taxon>Streptomyces</taxon>
        <taxon>Streptomyces violaceusniger group</taxon>
    </lineage>
</organism>
<protein>
    <recommendedName>
        <fullName evidence="3">Tail terminator</fullName>
    </recommendedName>
</protein>
<dbReference type="Proteomes" id="UP001500282">
    <property type="component" value="Unassembled WGS sequence"/>
</dbReference>
<accession>A0ABN1X4X4</accession>
<gene>
    <name evidence="1" type="ORF">GCM10009579_51370</name>
</gene>
<name>A0ABN1X4X4_9ACTN</name>
<dbReference type="EMBL" id="BAAAIH010000031">
    <property type="protein sequence ID" value="GAA1283650.1"/>
    <property type="molecule type" value="Genomic_DNA"/>
</dbReference>
<evidence type="ECO:0000313" key="1">
    <source>
        <dbReference type="EMBL" id="GAA1283650.1"/>
    </source>
</evidence>
<keyword evidence="2" id="KW-1185">Reference proteome</keyword>
<reference evidence="1 2" key="1">
    <citation type="journal article" date="2019" name="Int. J. Syst. Evol. Microbiol.">
        <title>The Global Catalogue of Microorganisms (GCM) 10K type strain sequencing project: providing services to taxonomists for standard genome sequencing and annotation.</title>
        <authorList>
            <consortium name="The Broad Institute Genomics Platform"/>
            <consortium name="The Broad Institute Genome Sequencing Center for Infectious Disease"/>
            <person name="Wu L."/>
            <person name="Ma J."/>
        </authorList>
    </citation>
    <scope>NUCLEOTIDE SEQUENCE [LARGE SCALE GENOMIC DNA]</scope>
    <source>
        <strain evidence="1 2">JCM 11448</strain>
    </source>
</reference>
<proteinExistence type="predicted"/>
<evidence type="ECO:0008006" key="3">
    <source>
        <dbReference type="Google" id="ProtNLM"/>
    </source>
</evidence>
<sequence>MMTSRVPAAVDALLAILRAAPALSEVAIVDGPEALNYTQLRRLYVGWQPDGEAAVSLQQEFNAAGARTRNEAFTISCYAEARAGDKDMKARRDEVFALVGEVETALRATNEAPTAPTLNGTVLWAHLTAGDLAQEQTEGSIARLAFTVTCQARI</sequence>
<evidence type="ECO:0000313" key="2">
    <source>
        <dbReference type="Proteomes" id="UP001500282"/>
    </source>
</evidence>
<comment type="caution">
    <text evidence="1">The sequence shown here is derived from an EMBL/GenBank/DDBJ whole genome shotgun (WGS) entry which is preliminary data.</text>
</comment>